<accession>A0AAP0JSK8</accession>
<dbReference type="SUPFAM" id="SSF54495">
    <property type="entry name" value="UBC-like"/>
    <property type="match status" value="1"/>
</dbReference>
<proteinExistence type="predicted"/>
<dbReference type="AlphaFoldDB" id="A0AAP0JSK8"/>
<sequence>MAEIEEMRDEITKHFKNFKAFEVVRDPSDHHFMKQSKKPKAEAAKAIFNEYTILEQLPSETSSMIFVRAYEDHIDLMRAVIVGPQGTPYADALFFFDILFPQDYPSYPPNLYFHSYYGLHFNPNLLYPNNNQSWLPKKSSMLQLLLSIQALVLNEQGPYYFNEPEPDLWRRLFSSTKKSSCLDQYNKDVFRLCCKAMPRVMRNPPMHFECFVLGYFRENAYKILMNCGEYMNKYDVDLVEVMRLLIDKFEKNGSYCKHLYYLVDEADQKISKIDGGEKKAIAQGDDQSSLLINKWWKKFVNGFKFNDLFC</sequence>
<dbReference type="Gene3D" id="3.10.110.10">
    <property type="entry name" value="Ubiquitin Conjugating Enzyme"/>
    <property type="match status" value="1"/>
</dbReference>
<keyword evidence="1" id="KW-0808">Transferase</keyword>
<dbReference type="InterPro" id="IPR016135">
    <property type="entry name" value="UBQ-conjugating_enzyme/RWD"/>
</dbReference>
<protein>
    <recommendedName>
        <fullName evidence="3">UBC core domain-containing protein</fullName>
    </recommendedName>
</protein>
<evidence type="ECO:0000313" key="5">
    <source>
        <dbReference type="Proteomes" id="UP001419268"/>
    </source>
</evidence>
<dbReference type="EMBL" id="JBBNAG010000004">
    <property type="protein sequence ID" value="KAK9139169.1"/>
    <property type="molecule type" value="Genomic_DNA"/>
</dbReference>
<name>A0AAP0JSK8_9MAGN</name>
<evidence type="ECO:0000256" key="2">
    <source>
        <dbReference type="ARBA" id="ARBA00022786"/>
    </source>
</evidence>
<dbReference type="Proteomes" id="UP001419268">
    <property type="component" value="Unassembled WGS sequence"/>
</dbReference>
<evidence type="ECO:0000313" key="4">
    <source>
        <dbReference type="EMBL" id="KAK9139169.1"/>
    </source>
</evidence>
<dbReference type="SMART" id="SM00212">
    <property type="entry name" value="UBCc"/>
    <property type="match status" value="1"/>
</dbReference>
<comment type="caution">
    <text evidence="4">The sequence shown here is derived from an EMBL/GenBank/DDBJ whole genome shotgun (WGS) entry which is preliminary data.</text>
</comment>
<dbReference type="PROSITE" id="PS50127">
    <property type="entry name" value="UBC_2"/>
    <property type="match status" value="1"/>
</dbReference>
<feature type="domain" description="UBC core" evidence="3">
    <location>
        <begin position="42"/>
        <end position="198"/>
    </location>
</feature>
<organism evidence="4 5">
    <name type="scientific">Stephania cephalantha</name>
    <dbReference type="NCBI Taxonomy" id="152367"/>
    <lineage>
        <taxon>Eukaryota</taxon>
        <taxon>Viridiplantae</taxon>
        <taxon>Streptophyta</taxon>
        <taxon>Embryophyta</taxon>
        <taxon>Tracheophyta</taxon>
        <taxon>Spermatophyta</taxon>
        <taxon>Magnoliopsida</taxon>
        <taxon>Ranunculales</taxon>
        <taxon>Menispermaceae</taxon>
        <taxon>Menispermoideae</taxon>
        <taxon>Cissampelideae</taxon>
        <taxon>Stephania</taxon>
    </lineage>
</organism>
<evidence type="ECO:0000259" key="3">
    <source>
        <dbReference type="PROSITE" id="PS50127"/>
    </source>
</evidence>
<keyword evidence="5" id="KW-1185">Reference proteome</keyword>
<evidence type="ECO:0000256" key="1">
    <source>
        <dbReference type="ARBA" id="ARBA00022679"/>
    </source>
</evidence>
<dbReference type="InterPro" id="IPR000608">
    <property type="entry name" value="UBC"/>
</dbReference>
<reference evidence="4 5" key="1">
    <citation type="submission" date="2024-01" db="EMBL/GenBank/DDBJ databases">
        <title>Genome assemblies of Stephania.</title>
        <authorList>
            <person name="Yang L."/>
        </authorList>
    </citation>
    <scope>NUCLEOTIDE SEQUENCE [LARGE SCALE GENOMIC DNA]</scope>
    <source>
        <strain evidence="4">JXDWG</strain>
        <tissue evidence="4">Leaf</tissue>
    </source>
</reference>
<dbReference type="PANTHER" id="PTHR46116:SF13">
    <property type="entry name" value="UBIQUITIN-CONJUGATING ENZYME E2 24-RELATED"/>
    <property type="match status" value="1"/>
</dbReference>
<dbReference type="GO" id="GO:0061631">
    <property type="term" value="F:ubiquitin conjugating enzyme activity"/>
    <property type="evidence" value="ECO:0007669"/>
    <property type="project" value="TreeGrafter"/>
</dbReference>
<dbReference type="PANTHER" id="PTHR46116">
    <property type="entry name" value="(E3-INDEPENDENT) E2 UBIQUITIN-CONJUGATING ENZYME"/>
    <property type="match status" value="1"/>
</dbReference>
<dbReference type="Pfam" id="PF00179">
    <property type="entry name" value="UQ_con"/>
    <property type="match status" value="1"/>
</dbReference>
<keyword evidence="2" id="KW-0833">Ubl conjugation pathway</keyword>
<gene>
    <name evidence="4" type="ORF">Scep_008850</name>
</gene>